<protein>
    <submittedName>
        <fullName evidence="1">Family 43 glycosylhydrolase</fullName>
    </submittedName>
</protein>
<sequence>MTRHGTSRPPVSVPALSRRNLLVAGALGLGAGALASPARARARDGAYEGYLFVYFTGEGTPDGEQIHLASSKGDDPLHWRELNGGKPVLTSSLGDKGVRDPFVIRSPEGDRFFLIATDLRIYGGAGWDYVQRHGSRSIIVWESTDLVEWGEPRSVRVSPETAGNTWAPEAYWSEELGEYVVFWASKLYAESDTEHTADTYNRMLYATTKDFRTFSEAKVWNDPGYSVIDSTVIAHDGTYYRFTKDERSASQSPYGKFILEEKSRDLLATDWETVAEGIGMGAMAQGEGPLVFKSNTEDKWYLFIDDYTATGYMPFESTDPAGGTWTKSTAYRLPSAPRHGTVLPVTRGEFDRIQEKWGVAPVLADADGLVAHWPLAGDAEDVSGHGYHGTPAGGDVSWADGALVLGGAGGHVKLPDNMLAGVDAVTVTADVWVDDDQATPYFLYGFGNTGADGKGNGYLFATGGSADSGFRAALSDGNWTKEQQAEAHSGLPRGRWTNVTYTVGGDTALLHLDGEVVGRTSAVTLSPSDIGGGVTTANYLGRSPYTGDRTLKGRLRDVRLYNRVLSADEIAALPANATRVRDVELKQLKVPAVVAAEGATVVLPVVPGTDLRRLRPRFTLAPGARLSPASGRTTDLRKPVTYTVTSADGDQKKWTVSAVEMRTPVLPGFHADPNIVAFGGSYYIYGTTDGFAGWGGTTFGVWSSKNLVDWTDHGVILDLGKDVSWAESRAWAPTIAEKDGTFYFYYCAEAKIGVATADSPTGPFTDSGKVLIAANPDGAGQAIDPAVFTDKDGTAYLYWGNGSAWVAPLNDDMVSYDTAKVRRITGLTDFREGLFVARRGDLYHLTYSIDDTRSENYRVGYATSDSPYGPFTHRGVVLAKDPAQGILGTGHNSLLQVPGTDDWYIAYHRFAIPDGDGTHRETTIDRVTFGADGLMRPVTPTLTGVRPRRIP</sequence>
<dbReference type="Proteomes" id="UP001432251">
    <property type="component" value="Chromosome"/>
</dbReference>
<evidence type="ECO:0000313" key="1">
    <source>
        <dbReference type="EMBL" id="WWQ66262.1"/>
    </source>
</evidence>
<keyword evidence="2" id="KW-1185">Reference proteome</keyword>
<evidence type="ECO:0000313" key="2">
    <source>
        <dbReference type="Proteomes" id="UP001432251"/>
    </source>
</evidence>
<proteinExistence type="predicted"/>
<name>A0ACD5AGE8_9ACTN</name>
<dbReference type="EMBL" id="CP146022">
    <property type="protein sequence ID" value="WWQ66262.1"/>
    <property type="molecule type" value="Genomic_DNA"/>
</dbReference>
<accession>A0ACD5AGE8</accession>
<gene>
    <name evidence="1" type="ORF">V2W30_24990</name>
</gene>
<organism evidence="1 2">
    <name type="scientific">Streptomyces citrinus</name>
    <dbReference type="NCBI Taxonomy" id="3118173"/>
    <lineage>
        <taxon>Bacteria</taxon>
        <taxon>Bacillati</taxon>
        <taxon>Actinomycetota</taxon>
        <taxon>Actinomycetes</taxon>
        <taxon>Kitasatosporales</taxon>
        <taxon>Streptomycetaceae</taxon>
        <taxon>Streptomyces</taxon>
    </lineage>
</organism>
<reference evidence="1" key="1">
    <citation type="journal article" date="2025" name="Int. J. Syst. Evol. Microbiol.">
        <title>Streptomyces citrinus sp. nov., with yellow diffusible pigment.</title>
        <authorList>
            <person name="He Y."/>
            <person name="Yang E."/>
            <person name="Xu J."/>
            <person name="Sun Y."/>
            <person name="Sun L."/>
        </authorList>
    </citation>
    <scope>NUCLEOTIDE SEQUENCE</scope>
    <source>
        <strain evidence="1">Q6</strain>
    </source>
</reference>